<keyword evidence="2" id="KW-1185">Reference proteome</keyword>
<gene>
    <name evidence="1" type="ORF">GCM10010470_16520</name>
</gene>
<proteinExistence type="predicted"/>
<evidence type="ECO:0000313" key="1">
    <source>
        <dbReference type="EMBL" id="GAA2783232.1"/>
    </source>
</evidence>
<reference evidence="1 2" key="1">
    <citation type="journal article" date="2019" name="Int. J. Syst. Evol. Microbiol.">
        <title>The Global Catalogue of Microorganisms (GCM) 10K type strain sequencing project: providing services to taxonomists for standard genome sequencing and annotation.</title>
        <authorList>
            <consortium name="The Broad Institute Genomics Platform"/>
            <consortium name="The Broad Institute Genome Sequencing Center for Infectious Disease"/>
            <person name="Wu L."/>
            <person name="Ma J."/>
        </authorList>
    </citation>
    <scope>NUCLEOTIDE SEQUENCE [LARGE SCALE GENOMIC DNA]</scope>
    <source>
        <strain evidence="1 2">JCM 9383</strain>
    </source>
</reference>
<dbReference type="Proteomes" id="UP001500979">
    <property type="component" value="Unassembled WGS sequence"/>
</dbReference>
<sequence length="97" mass="10898">MPYNQTVKRLRIDDQEITDINVIVNALATAKHRKQYPGAESCIAIELAAVQHLLSLIADRVVSATEARDVVNRLAERLHEDNDDLRVMKEMEAGGLF</sequence>
<comment type="caution">
    <text evidence="1">The sequence shown here is derived from an EMBL/GenBank/DDBJ whole genome shotgun (WGS) entry which is preliminary data.</text>
</comment>
<name>A0ABN3V885_9PSEU</name>
<organism evidence="1 2">
    <name type="scientific">Saccharopolyspora taberi</name>
    <dbReference type="NCBI Taxonomy" id="60895"/>
    <lineage>
        <taxon>Bacteria</taxon>
        <taxon>Bacillati</taxon>
        <taxon>Actinomycetota</taxon>
        <taxon>Actinomycetes</taxon>
        <taxon>Pseudonocardiales</taxon>
        <taxon>Pseudonocardiaceae</taxon>
        <taxon>Saccharopolyspora</taxon>
    </lineage>
</organism>
<dbReference type="EMBL" id="BAAAUX010000009">
    <property type="protein sequence ID" value="GAA2783232.1"/>
    <property type="molecule type" value="Genomic_DNA"/>
</dbReference>
<protein>
    <submittedName>
        <fullName evidence="1">Uncharacterized protein</fullName>
    </submittedName>
</protein>
<evidence type="ECO:0000313" key="2">
    <source>
        <dbReference type="Proteomes" id="UP001500979"/>
    </source>
</evidence>
<accession>A0ABN3V885</accession>